<dbReference type="EMBL" id="SRMF01000001">
    <property type="protein sequence ID" value="TGG95195.1"/>
    <property type="molecule type" value="Genomic_DNA"/>
</dbReference>
<dbReference type="Gene3D" id="1.10.150.240">
    <property type="entry name" value="Putative phosphatase, domain 2"/>
    <property type="match status" value="1"/>
</dbReference>
<evidence type="ECO:0000313" key="1">
    <source>
        <dbReference type="EMBL" id="TGG95195.1"/>
    </source>
</evidence>
<dbReference type="Proteomes" id="UP000297475">
    <property type="component" value="Unassembled WGS sequence"/>
</dbReference>
<accession>A0A4Z0WJ45</accession>
<dbReference type="OrthoDB" id="9797415at2"/>
<dbReference type="InterPro" id="IPR023214">
    <property type="entry name" value="HAD_sf"/>
</dbReference>
<dbReference type="InterPro" id="IPR006439">
    <property type="entry name" value="HAD-SF_hydro_IA"/>
</dbReference>
<evidence type="ECO:0000313" key="2">
    <source>
        <dbReference type="Proteomes" id="UP000297475"/>
    </source>
</evidence>
<sequence>MNRSSPVTRSWWICMVTVCTGCRDKPGINKGEMNMLSGMHASKTQPGQRPTTHIVFDMGGVLVDIQWQQKIGEILGQDIPFDQMHQLWGNSRAAEDFETGQINFATFSEQFRREFALNLDHAEFERLYAEVIRDEFPGTGQLLDHLGQHFELGLLSNINPYHWAMVEQRPFLAQIPHVHTSLTLGYMKPDPRIYRALLHSMQAEPEQVLFFDDGLINVEAARAEGMDAEQVFGPDDIEQALRDRGLWP</sequence>
<dbReference type="SFLD" id="SFLDG01129">
    <property type="entry name" value="C1.5:_HAD__Beta-PGM__Phosphata"/>
    <property type="match status" value="1"/>
</dbReference>
<dbReference type="AlphaFoldDB" id="A0A4Z0WJ45"/>
<reference evidence="1 2" key="1">
    <citation type="submission" date="2019-04" db="EMBL/GenBank/DDBJ databases">
        <title>Natronospirillum operosus gen. nov., sp. nov., a haloalkaliphilic satellite isolated from decaying biomass of laboratory culture of cyanobacterium Geitlerinema sp. and proposal of Natronospirillaceae fam. nov. and Saccharospirillaceae fam. nov.</title>
        <authorList>
            <person name="Kevbrin V."/>
            <person name="Boltyanskaya Y."/>
            <person name="Koziaeva V."/>
            <person name="Grouzdev D.S."/>
            <person name="Park M."/>
            <person name="Cho J."/>
        </authorList>
    </citation>
    <scope>NUCLEOTIDE SEQUENCE [LARGE SCALE GENOMIC DNA]</scope>
    <source>
        <strain evidence="1 2">G-116</strain>
    </source>
</reference>
<dbReference type="SUPFAM" id="SSF56784">
    <property type="entry name" value="HAD-like"/>
    <property type="match status" value="1"/>
</dbReference>
<proteinExistence type="predicted"/>
<dbReference type="InterPro" id="IPR036412">
    <property type="entry name" value="HAD-like_sf"/>
</dbReference>
<dbReference type="InterPro" id="IPR023198">
    <property type="entry name" value="PGP-like_dom2"/>
</dbReference>
<keyword evidence="2" id="KW-1185">Reference proteome</keyword>
<name>A0A4Z0WJ45_9GAMM</name>
<dbReference type="Gene3D" id="3.40.50.1000">
    <property type="entry name" value="HAD superfamily/HAD-like"/>
    <property type="match status" value="1"/>
</dbReference>
<dbReference type="PANTHER" id="PTHR43611:SF3">
    <property type="entry name" value="FLAVIN MONONUCLEOTIDE HYDROLASE 1, CHLOROPLATIC"/>
    <property type="match status" value="1"/>
</dbReference>
<organism evidence="1 2">
    <name type="scientific">Natronospirillum operosum</name>
    <dbReference type="NCBI Taxonomy" id="2759953"/>
    <lineage>
        <taxon>Bacteria</taxon>
        <taxon>Pseudomonadati</taxon>
        <taxon>Pseudomonadota</taxon>
        <taxon>Gammaproteobacteria</taxon>
        <taxon>Oceanospirillales</taxon>
        <taxon>Natronospirillaceae</taxon>
        <taxon>Natronospirillum</taxon>
    </lineage>
</organism>
<gene>
    <name evidence="1" type="ORF">E4656_01885</name>
</gene>
<protein>
    <submittedName>
        <fullName evidence="1">HAD family phosphatase</fullName>
    </submittedName>
</protein>
<comment type="caution">
    <text evidence="1">The sequence shown here is derived from an EMBL/GenBank/DDBJ whole genome shotgun (WGS) entry which is preliminary data.</text>
</comment>
<dbReference type="PANTHER" id="PTHR43611">
    <property type="entry name" value="ALPHA-D-GLUCOSE 1-PHOSPHATE PHOSPHATASE"/>
    <property type="match status" value="1"/>
</dbReference>
<dbReference type="Pfam" id="PF00702">
    <property type="entry name" value="Hydrolase"/>
    <property type="match status" value="1"/>
</dbReference>
<dbReference type="CDD" id="cd02603">
    <property type="entry name" value="HAD_sEH-N_like"/>
    <property type="match status" value="1"/>
</dbReference>
<dbReference type="PRINTS" id="PR00413">
    <property type="entry name" value="HADHALOGNASE"/>
</dbReference>
<dbReference type="SFLD" id="SFLDS00003">
    <property type="entry name" value="Haloacid_Dehalogenase"/>
    <property type="match status" value="1"/>
</dbReference>
<dbReference type="NCBIfam" id="TIGR01509">
    <property type="entry name" value="HAD-SF-IA-v3"/>
    <property type="match status" value="1"/>
</dbReference>